<dbReference type="AlphaFoldDB" id="A0A9P3CL16"/>
<reference evidence="2 3" key="1">
    <citation type="submission" date="2021-01" db="EMBL/GenBank/DDBJ databases">
        <title>Cercospora kikuchii MAFF 305040 whole genome shotgun sequence.</title>
        <authorList>
            <person name="Kashiwa T."/>
            <person name="Suzuki T."/>
        </authorList>
    </citation>
    <scope>NUCLEOTIDE SEQUENCE [LARGE SCALE GENOMIC DNA]</scope>
    <source>
        <strain evidence="2 3">MAFF 305040</strain>
    </source>
</reference>
<gene>
    <name evidence="2" type="ORF">CKM354_000789900</name>
</gene>
<sequence>MPGGRREEAIERTNTAERKAESAVEQARTVEGHIQAIFQKLQASNLLLLLPRAPMQFMLKDIPDRAQVFAKQVRSYEQERGNSIWANNRRKCLGNLVILSQFTPDGVSPAVTQATIWASRELRSHYDSSPVKRLVELDHILLAELCTM</sequence>
<name>A0A9P3CL16_9PEZI</name>
<dbReference type="EMBL" id="BOLY01000005">
    <property type="protein sequence ID" value="GIZ44708.1"/>
    <property type="molecule type" value="Genomic_DNA"/>
</dbReference>
<evidence type="ECO:0000313" key="2">
    <source>
        <dbReference type="EMBL" id="GIZ44708.1"/>
    </source>
</evidence>
<evidence type="ECO:0000313" key="3">
    <source>
        <dbReference type="Proteomes" id="UP000825890"/>
    </source>
</evidence>
<dbReference type="Proteomes" id="UP000825890">
    <property type="component" value="Unassembled WGS sequence"/>
</dbReference>
<organism evidence="2 3">
    <name type="scientific">Cercospora kikuchii</name>
    <dbReference type="NCBI Taxonomy" id="84275"/>
    <lineage>
        <taxon>Eukaryota</taxon>
        <taxon>Fungi</taxon>
        <taxon>Dikarya</taxon>
        <taxon>Ascomycota</taxon>
        <taxon>Pezizomycotina</taxon>
        <taxon>Dothideomycetes</taxon>
        <taxon>Dothideomycetidae</taxon>
        <taxon>Mycosphaerellales</taxon>
        <taxon>Mycosphaerellaceae</taxon>
        <taxon>Cercospora</taxon>
    </lineage>
</organism>
<dbReference type="GeneID" id="68293474"/>
<proteinExistence type="predicted"/>
<dbReference type="RefSeq" id="XP_044659195.1">
    <property type="nucleotide sequence ID" value="XM_044803260.1"/>
</dbReference>
<feature type="region of interest" description="Disordered" evidence="1">
    <location>
        <begin position="1"/>
        <end position="22"/>
    </location>
</feature>
<protein>
    <submittedName>
        <fullName evidence="2">Uncharacterized protein</fullName>
    </submittedName>
</protein>
<evidence type="ECO:0000256" key="1">
    <source>
        <dbReference type="SAM" id="MobiDB-lite"/>
    </source>
</evidence>
<comment type="caution">
    <text evidence="2">The sequence shown here is derived from an EMBL/GenBank/DDBJ whole genome shotgun (WGS) entry which is preliminary data.</text>
</comment>
<keyword evidence="3" id="KW-1185">Reference proteome</keyword>
<accession>A0A9P3CL16</accession>